<protein>
    <submittedName>
        <fullName evidence="1">Uncharacterized protein</fullName>
    </submittedName>
</protein>
<name>X1H8Q4_9ZZZZ</name>
<sequence length="50" mass="5982">MTNPNSLRQKVFSKKKENNNLTLKDFYKFFKTSNKNSIKTYFGQSNKLYP</sequence>
<reference evidence="1" key="1">
    <citation type="journal article" date="2014" name="Front. Microbiol.">
        <title>High frequency of phylogenetically diverse reductive dehalogenase-homologous genes in deep subseafloor sedimentary metagenomes.</title>
        <authorList>
            <person name="Kawai M."/>
            <person name="Futagami T."/>
            <person name="Toyoda A."/>
            <person name="Takaki Y."/>
            <person name="Nishi S."/>
            <person name="Hori S."/>
            <person name="Arai W."/>
            <person name="Tsubouchi T."/>
            <person name="Morono Y."/>
            <person name="Uchiyama I."/>
            <person name="Ito T."/>
            <person name="Fujiyama A."/>
            <person name="Inagaki F."/>
            <person name="Takami H."/>
        </authorList>
    </citation>
    <scope>NUCLEOTIDE SEQUENCE</scope>
    <source>
        <strain evidence="1">Expedition CK06-06</strain>
    </source>
</reference>
<organism evidence="1">
    <name type="scientific">marine sediment metagenome</name>
    <dbReference type="NCBI Taxonomy" id="412755"/>
    <lineage>
        <taxon>unclassified sequences</taxon>
        <taxon>metagenomes</taxon>
        <taxon>ecological metagenomes</taxon>
    </lineage>
</organism>
<accession>X1H8Q4</accession>
<gene>
    <name evidence="1" type="ORF">S03H2_21007</name>
</gene>
<proteinExistence type="predicted"/>
<dbReference type="AlphaFoldDB" id="X1H8Q4"/>
<feature type="non-terminal residue" evidence="1">
    <location>
        <position position="50"/>
    </location>
</feature>
<comment type="caution">
    <text evidence="1">The sequence shown here is derived from an EMBL/GenBank/DDBJ whole genome shotgun (WGS) entry which is preliminary data.</text>
</comment>
<dbReference type="EMBL" id="BARU01011141">
    <property type="protein sequence ID" value="GAH41693.1"/>
    <property type="molecule type" value="Genomic_DNA"/>
</dbReference>
<evidence type="ECO:0000313" key="1">
    <source>
        <dbReference type="EMBL" id="GAH41693.1"/>
    </source>
</evidence>